<protein>
    <recommendedName>
        <fullName evidence="7">EGF domain-specific O-linked N-acetylglucosamine transferase</fullName>
        <ecNumber evidence="1">2.4.1.255</ecNumber>
    </recommendedName>
    <alternativeName>
        <fullName evidence="8">Extracellular O-linked N-acetylglucosamine transferase</fullName>
    </alternativeName>
</protein>
<dbReference type="AlphaFoldDB" id="A0A2A4YIF7"/>
<comment type="caution">
    <text evidence="12">The sequence shown here is derived from an EMBL/GenBank/DDBJ whole genome shotgun (WGS) entry which is preliminary data.</text>
</comment>
<evidence type="ECO:0000256" key="8">
    <source>
        <dbReference type="ARBA" id="ARBA00042574"/>
    </source>
</evidence>
<evidence type="ECO:0000256" key="2">
    <source>
        <dbReference type="ARBA" id="ARBA00022676"/>
    </source>
</evidence>
<comment type="catalytic activity">
    <reaction evidence="10">
        <text>L-threonyl-[protein] + UDP-N-acetyl-alpha-D-glucosamine = 3-O-(N-acetyl-beta-D-glucosaminyl)-L-threonyl-[protein] + UDP + H(+)</text>
        <dbReference type="Rhea" id="RHEA:48908"/>
        <dbReference type="Rhea" id="RHEA-COMP:11060"/>
        <dbReference type="Rhea" id="RHEA-COMP:12252"/>
        <dbReference type="ChEBI" id="CHEBI:15378"/>
        <dbReference type="ChEBI" id="CHEBI:30013"/>
        <dbReference type="ChEBI" id="CHEBI:57705"/>
        <dbReference type="ChEBI" id="CHEBI:58223"/>
        <dbReference type="ChEBI" id="CHEBI:90840"/>
        <dbReference type="EC" id="2.4.1.255"/>
    </reaction>
</comment>
<evidence type="ECO:0000256" key="10">
    <source>
        <dbReference type="ARBA" id="ARBA00049432"/>
    </source>
</evidence>
<evidence type="ECO:0000256" key="5">
    <source>
        <dbReference type="ARBA" id="ARBA00022824"/>
    </source>
</evidence>
<organism evidence="12 13">
    <name type="scientific">Aerophobetes bacterium</name>
    <dbReference type="NCBI Taxonomy" id="2030807"/>
    <lineage>
        <taxon>Bacteria</taxon>
        <taxon>Candidatus Aerophobota</taxon>
    </lineage>
</organism>
<dbReference type="PANTHER" id="PTHR20961:SF148">
    <property type="entry name" value="EGF DOMAIN-SPECIFIC O-LINKED N-ACETYLGLUCOSAMINE TRANSFERASE"/>
    <property type="match status" value="1"/>
</dbReference>
<proteinExistence type="predicted"/>
<dbReference type="Pfam" id="PF04577">
    <property type="entry name" value="Glyco_transf_61"/>
    <property type="match status" value="1"/>
</dbReference>
<reference evidence="13" key="1">
    <citation type="submission" date="2017-08" db="EMBL/GenBank/DDBJ databases">
        <title>A dynamic microbial community with high functional redundancy inhabits the cold, oxic subseafloor aquifer.</title>
        <authorList>
            <person name="Tully B.J."/>
            <person name="Wheat C.G."/>
            <person name="Glazer B.T."/>
            <person name="Huber J.A."/>
        </authorList>
    </citation>
    <scope>NUCLEOTIDE SEQUENCE [LARGE SCALE GENOMIC DNA]</scope>
</reference>
<dbReference type="EC" id="2.4.1.255" evidence="1"/>
<keyword evidence="5" id="KW-0256">Endoplasmic reticulum</keyword>
<comment type="catalytic activity">
    <reaction evidence="9">
        <text>L-seryl-[protein] + UDP-N-acetyl-alpha-D-glucosamine = 3-O-(N-acetyl-beta-D-glucosaminyl)-L-seryl-[protein] + UDP + H(+)</text>
        <dbReference type="Rhea" id="RHEA:48904"/>
        <dbReference type="Rhea" id="RHEA-COMP:9863"/>
        <dbReference type="Rhea" id="RHEA-COMP:12251"/>
        <dbReference type="ChEBI" id="CHEBI:15378"/>
        <dbReference type="ChEBI" id="CHEBI:29999"/>
        <dbReference type="ChEBI" id="CHEBI:57705"/>
        <dbReference type="ChEBI" id="CHEBI:58223"/>
        <dbReference type="ChEBI" id="CHEBI:90838"/>
        <dbReference type="EC" id="2.4.1.255"/>
    </reaction>
</comment>
<dbReference type="EMBL" id="NVUU01000035">
    <property type="protein sequence ID" value="PCI94636.1"/>
    <property type="molecule type" value="Genomic_DNA"/>
</dbReference>
<evidence type="ECO:0000259" key="11">
    <source>
        <dbReference type="Pfam" id="PF04577"/>
    </source>
</evidence>
<keyword evidence="4" id="KW-0732">Signal</keyword>
<evidence type="ECO:0000256" key="7">
    <source>
        <dbReference type="ARBA" id="ARBA00040944"/>
    </source>
</evidence>
<feature type="domain" description="Glycosyltransferase 61 catalytic" evidence="11">
    <location>
        <begin position="199"/>
        <end position="305"/>
    </location>
</feature>
<dbReference type="Proteomes" id="UP000217838">
    <property type="component" value="Unassembled WGS sequence"/>
</dbReference>
<keyword evidence="2" id="KW-0328">Glycosyltransferase</keyword>
<dbReference type="InterPro" id="IPR007657">
    <property type="entry name" value="Glycosyltransferase_61"/>
</dbReference>
<dbReference type="PANTHER" id="PTHR20961">
    <property type="entry name" value="GLYCOSYLTRANSFERASE"/>
    <property type="match status" value="1"/>
</dbReference>
<keyword evidence="6" id="KW-0325">Glycoprotein</keyword>
<evidence type="ECO:0000256" key="9">
    <source>
        <dbReference type="ARBA" id="ARBA00048317"/>
    </source>
</evidence>
<dbReference type="GO" id="GO:0097363">
    <property type="term" value="F:protein O-acetylglucosaminyltransferase activity"/>
    <property type="evidence" value="ECO:0007669"/>
    <property type="project" value="UniProtKB-EC"/>
</dbReference>
<keyword evidence="3" id="KW-0808">Transferase</keyword>
<gene>
    <name evidence="12" type="ORF">COB11_03605</name>
</gene>
<evidence type="ECO:0000256" key="4">
    <source>
        <dbReference type="ARBA" id="ARBA00022729"/>
    </source>
</evidence>
<dbReference type="InterPro" id="IPR049625">
    <property type="entry name" value="Glyco_transf_61_cat"/>
</dbReference>
<name>A0A2A4YIF7_UNCAE</name>
<accession>A0A2A4YIF7</accession>
<evidence type="ECO:0000256" key="1">
    <source>
        <dbReference type="ARBA" id="ARBA00011970"/>
    </source>
</evidence>
<evidence type="ECO:0000256" key="6">
    <source>
        <dbReference type="ARBA" id="ARBA00023180"/>
    </source>
</evidence>
<evidence type="ECO:0000313" key="13">
    <source>
        <dbReference type="Proteomes" id="UP000217838"/>
    </source>
</evidence>
<evidence type="ECO:0000313" key="12">
    <source>
        <dbReference type="EMBL" id="PCI94636.1"/>
    </source>
</evidence>
<evidence type="ECO:0000256" key="3">
    <source>
        <dbReference type="ARBA" id="ARBA00022679"/>
    </source>
</evidence>
<sequence>MKRYFFLSLLLSQLLLFSENFYPKPFSLHRSLVLDTSTSRIYLQNGEGHDLASDAGRFFNICDLTESHDFYNIKHLHGKTLMLFEGSDYAHTLLHYFHLLEHLVGIYALYGHDHAQSVKQIMLLGDGKTSYPGWEGPNNINKHLMKGLFPNAEIFTYDTLKARYRDKVLFIEEGFFSDRALTYSIPECLHPNIMLGSAYKSFNPDVLENMSNRMHAYTKSQNRPSAKLRVTYIMRNAPRHINTRQRKVLFKKIKELHDVEFKAYYLEKKSYQNQIEIMKNTDVLMGVHGNGFSHLLFLPKDAAVVEVMPEGCLMLGYRLFSNIKKLRYYGVQSGKYIMDDNEAYKRGYYGDPNYTVKSIDTRLILDILRKERDLKRKRR</sequence>